<dbReference type="SUPFAM" id="SSF55073">
    <property type="entry name" value="Nucleotide cyclase"/>
    <property type="match status" value="1"/>
</dbReference>
<dbReference type="CDD" id="cd01949">
    <property type="entry name" value="GGDEF"/>
    <property type="match status" value="1"/>
</dbReference>
<gene>
    <name evidence="4" type="ORF">ACFSCV_15500</name>
</gene>
<dbReference type="PANTHER" id="PTHR45138">
    <property type="entry name" value="REGULATORY COMPONENTS OF SENSORY TRANSDUCTION SYSTEM"/>
    <property type="match status" value="1"/>
</dbReference>
<evidence type="ECO:0000313" key="4">
    <source>
        <dbReference type="EMBL" id="MFD1704413.1"/>
    </source>
</evidence>
<dbReference type="InterPro" id="IPR029787">
    <property type="entry name" value="Nucleotide_cyclase"/>
</dbReference>
<dbReference type="GO" id="GO:0052621">
    <property type="term" value="F:diguanylate cyclase activity"/>
    <property type="evidence" value="ECO:0007669"/>
    <property type="project" value="UniProtKB-EC"/>
</dbReference>
<dbReference type="InterPro" id="IPR043128">
    <property type="entry name" value="Rev_trsase/Diguanyl_cyclase"/>
</dbReference>
<dbReference type="InterPro" id="IPR035965">
    <property type="entry name" value="PAS-like_dom_sf"/>
</dbReference>
<dbReference type="RefSeq" id="WP_378800472.1">
    <property type="nucleotide sequence ID" value="NZ_JBHUER010000010.1"/>
</dbReference>
<evidence type="ECO:0000256" key="1">
    <source>
        <dbReference type="ARBA" id="ARBA00012528"/>
    </source>
</evidence>
<keyword evidence="4" id="KW-0548">Nucleotidyltransferase</keyword>
<evidence type="ECO:0000259" key="3">
    <source>
        <dbReference type="PROSITE" id="PS50887"/>
    </source>
</evidence>
<dbReference type="NCBIfam" id="TIGR00254">
    <property type="entry name" value="GGDEF"/>
    <property type="match status" value="1"/>
</dbReference>
<comment type="catalytic activity">
    <reaction evidence="2">
        <text>2 GTP = 3',3'-c-di-GMP + 2 diphosphate</text>
        <dbReference type="Rhea" id="RHEA:24898"/>
        <dbReference type="ChEBI" id="CHEBI:33019"/>
        <dbReference type="ChEBI" id="CHEBI:37565"/>
        <dbReference type="ChEBI" id="CHEBI:58805"/>
        <dbReference type="EC" id="2.7.7.65"/>
    </reaction>
</comment>
<sequence>MATDPTLSARERRLIEAIASPVIVIAAGNDAVILAANPAARRLLGERTAARRRLAAALGPDAAAALARTIGAMALNGAGAGVTLDCGAAGAVRFELARDPKDPGLVVATLRPEAAAAGAADERAEMRAVLESLPVGVELYDRDFNALFYNSASDALFDYAGVAIAHHDHWWRLAFPDAEARRSARGEWRRTVAAARADPSRAHMAEWTVRTRDGGDRVIQFFYRFLGERYALVLWDVTEQRRLEAELRSAARTDALTGAANRRRFVERLAHDVAAARAGGGPLALIVLDIDHFKAINDRFGHAAGDDALRAVAERAARALRRDDMLARVGGEEFAALLPRAGRAEAQAVAERLHAAVAGAPIVAGAVTLGVTVSLGVALLRDDDRAPDDLFARADAALYAAKASGRNRVVFEEP</sequence>
<keyword evidence="5" id="KW-1185">Reference proteome</keyword>
<comment type="caution">
    <text evidence="4">The sequence shown here is derived from an EMBL/GenBank/DDBJ whole genome shotgun (WGS) entry which is preliminary data.</text>
</comment>
<dbReference type="PROSITE" id="PS50887">
    <property type="entry name" value="GGDEF"/>
    <property type="match status" value="1"/>
</dbReference>
<dbReference type="SMART" id="SM00091">
    <property type="entry name" value="PAS"/>
    <property type="match status" value="2"/>
</dbReference>
<keyword evidence="4" id="KW-0808">Transferase</keyword>
<protein>
    <recommendedName>
        <fullName evidence="1">diguanylate cyclase</fullName>
        <ecNumber evidence="1">2.7.7.65</ecNumber>
    </recommendedName>
</protein>
<evidence type="ECO:0000313" key="5">
    <source>
        <dbReference type="Proteomes" id="UP001597308"/>
    </source>
</evidence>
<feature type="domain" description="GGDEF" evidence="3">
    <location>
        <begin position="281"/>
        <end position="414"/>
    </location>
</feature>
<name>A0ABW4KDL1_9HYPH</name>
<dbReference type="Gene3D" id="3.30.450.20">
    <property type="entry name" value="PAS domain"/>
    <property type="match status" value="1"/>
</dbReference>
<evidence type="ECO:0000256" key="2">
    <source>
        <dbReference type="ARBA" id="ARBA00034247"/>
    </source>
</evidence>
<accession>A0ABW4KDL1</accession>
<dbReference type="InterPro" id="IPR000014">
    <property type="entry name" value="PAS"/>
</dbReference>
<dbReference type="SUPFAM" id="SSF55785">
    <property type="entry name" value="PYP-like sensor domain (PAS domain)"/>
    <property type="match status" value="1"/>
</dbReference>
<dbReference type="InterPro" id="IPR050469">
    <property type="entry name" value="Diguanylate_Cyclase"/>
</dbReference>
<dbReference type="Pfam" id="PF00990">
    <property type="entry name" value="GGDEF"/>
    <property type="match status" value="1"/>
</dbReference>
<dbReference type="InterPro" id="IPR000160">
    <property type="entry name" value="GGDEF_dom"/>
</dbReference>
<organism evidence="4 5">
    <name type="scientific">Methylopila henanensis</name>
    <dbReference type="NCBI Taxonomy" id="873516"/>
    <lineage>
        <taxon>Bacteria</taxon>
        <taxon>Pseudomonadati</taxon>
        <taxon>Pseudomonadota</taxon>
        <taxon>Alphaproteobacteria</taxon>
        <taxon>Hyphomicrobiales</taxon>
        <taxon>Methylopilaceae</taxon>
        <taxon>Methylopila</taxon>
    </lineage>
</organism>
<dbReference type="Pfam" id="PF13188">
    <property type="entry name" value="PAS_8"/>
    <property type="match status" value="1"/>
</dbReference>
<dbReference type="EMBL" id="JBHUER010000010">
    <property type="protein sequence ID" value="MFD1704413.1"/>
    <property type="molecule type" value="Genomic_DNA"/>
</dbReference>
<dbReference type="Gene3D" id="3.30.70.270">
    <property type="match status" value="1"/>
</dbReference>
<reference evidence="5" key="1">
    <citation type="journal article" date="2019" name="Int. J. Syst. Evol. Microbiol.">
        <title>The Global Catalogue of Microorganisms (GCM) 10K type strain sequencing project: providing services to taxonomists for standard genome sequencing and annotation.</title>
        <authorList>
            <consortium name="The Broad Institute Genomics Platform"/>
            <consortium name="The Broad Institute Genome Sequencing Center for Infectious Disease"/>
            <person name="Wu L."/>
            <person name="Ma J."/>
        </authorList>
    </citation>
    <scope>NUCLEOTIDE SEQUENCE [LARGE SCALE GENOMIC DNA]</scope>
    <source>
        <strain evidence="5">KCTC 23707</strain>
    </source>
</reference>
<dbReference type="PANTHER" id="PTHR45138:SF9">
    <property type="entry name" value="DIGUANYLATE CYCLASE DGCM-RELATED"/>
    <property type="match status" value="1"/>
</dbReference>
<proteinExistence type="predicted"/>
<dbReference type="Proteomes" id="UP001597308">
    <property type="component" value="Unassembled WGS sequence"/>
</dbReference>
<dbReference type="SMART" id="SM00267">
    <property type="entry name" value="GGDEF"/>
    <property type="match status" value="1"/>
</dbReference>
<dbReference type="EC" id="2.7.7.65" evidence="1"/>